<feature type="compositionally biased region" description="Polar residues" evidence="1">
    <location>
        <begin position="107"/>
        <end position="123"/>
    </location>
</feature>
<name>A0A4T0B1M9_AURPU</name>
<dbReference type="EMBL" id="QZBZ01000897">
    <property type="protein sequence ID" value="TIA27551.1"/>
    <property type="molecule type" value="Genomic_DNA"/>
</dbReference>
<accession>A0A4T0B1M9</accession>
<protein>
    <submittedName>
        <fullName evidence="2">Uncharacterized protein</fullName>
    </submittedName>
</protein>
<feature type="non-terminal residue" evidence="2">
    <location>
        <position position="244"/>
    </location>
</feature>
<dbReference type="AlphaFoldDB" id="A0A4T0B1M9"/>
<gene>
    <name evidence="2" type="ORF">D6C78_11060</name>
</gene>
<evidence type="ECO:0000256" key="1">
    <source>
        <dbReference type="SAM" id="MobiDB-lite"/>
    </source>
</evidence>
<organism evidence="2 3">
    <name type="scientific">Aureobasidium pullulans</name>
    <name type="common">Black yeast</name>
    <name type="synonym">Pullularia pullulans</name>
    <dbReference type="NCBI Taxonomy" id="5580"/>
    <lineage>
        <taxon>Eukaryota</taxon>
        <taxon>Fungi</taxon>
        <taxon>Dikarya</taxon>
        <taxon>Ascomycota</taxon>
        <taxon>Pezizomycotina</taxon>
        <taxon>Dothideomycetes</taxon>
        <taxon>Dothideomycetidae</taxon>
        <taxon>Dothideales</taxon>
        <taxon>Saccotheciaceae</taxon>
        <taxon>Aureobasidium</taxon>
    </lineage>
</organism>
<comment type="caution">
    <text evidence="2">The sequence shown here is derived from an EMBL/GenBank/DDBJ whole genome shotgun (WGS) entry which is preliminary data.</text>
</comment>
<evidence type="ECO:0000313" key="2">
    <source>
        <dbReference type="EMBL" id="TIA27551.1"/>
    </source>
</evidence>
<evidence type="ECO:0000313" key="3">
    <source>
        <dbReference type="Proteomes" id="UP000308724"/>
    </source>
</evidence>
<feature type="region of interest" description="Disordered" evidence="1">
    <location>
        <begin position="40"/>
        <end position="131"/>
    </location>
</feature>
<dbReference type="Proteomes" id="UP000308724">
    <property type="component" value="Unassembled WGS sequence"/>
</dbReference>
<proteinExistence type="predicted"/>
<sequence>MILQGHGKGGAWGSLWQTIPVMEGLLRHFEELKAKYELAPSNPLDPSQLPVPTSAQGSLRPPQGLIPATQPSQEPVVTPQRRTRQKAGQRAQVPTPPTTQMPILEIQDSQPTVPSHAATQAHSQAMEDQESSHNQVLCVQINQGWDKLDKYYQATDDSTAYVASLVLHPAFTWKWLEIVWRDKPHWITSAKRKMLQLWQQYSSISIAPAQVSSTQINRRSTSRLFDLDDEEPQESVGNDYEAWC</sequence>
<reference evidence="2 3" key="1">
    <citation type="submission" date="2018-10" db="EMBL/GenBank/DDBJ databases">
        <title>Fifty Aureobasidium pullulans genomes reveal a recombining polyextremotolerant generalist.</title>
        <authorList>
            <person name="Gostincar C."/>
            <person name="Turk M."/>
            <person name="Zajc J."/>
            <person name="Gunde-Cimerman N."/>
        </authorList>
    </citation>
    <scope>NUCLEOTIDE SEQUENCE [LARGE SCALE GENOMIC DNA]</scope>
    <source>
        <strain evidence="2 3">EXF-1645</strain>
    </source>
</reference>